<dbReference type="InterPro" id="IPR009593">
    <property type="entry name" value="DUF1203"/>
</dbReference>
<evidence type="ECO:0000313" key="1">
    <source>
        <dbReference type="EMBL" id="TYT25842.1"/>
    </source>
</evidence>
<dbReference type="AlphaFoldDB" id="A0A5D4XSA8"/>
<proteinExistence type="predicted"/>
<dbReference type="Proteomes" id="UP000324973">
    <property type="component" value="Unassembled WGS sequence"/>
</dbReference>
<keyword evidence="2" id="KW-1185">Reference proteome</keyword>
<dbReference type="Pfam" id="PF06718">
    <property type="entry name" value="DUF1203"/>
    <property type="match status" value="1"/>
</dbReference>
<dbReference type="RefSeq" id="WP_149102392.1">
    <property type="nucleotide sequence ID" value="NZ_VTFT01000001.1"/>
</dbReference>
<organism evidence="1 2">
    <name type="scientific">Luteimonas viscosa</name>
    <dbReference type="NCBI Taxonomy" id="1132694"/>
    <lineage>
        <taxon>Bacteria</taxon>
        <taxon>Pseudomonadati</taxon>
        <taxon>Pseudomonadota</taxon>
        <taxon>Gammaproteobacteria</taxon>
        <taxon>Lysobacterales</taxon>
        <taxon>Lysobacteraceae</taxon>
        <taxon>Luteimonas</taxon>
    </lineage>
</organism>
<comment type="caution">
    <text evidence="1">The sequence shown here is derived from an EMBL/GenBank/DDBJ whole genome shotgun (WGS) entry which is preliminary data.</text>
</comment>
<dbReference type="PIRSF" id="PIRSF034110">
    <property type="entry name" value="DUF1203"/>
    <property type="match status" value="1"/>
</dbReference>
<dbReference type="EMBL" id="VTFT01000001">
    <property type="protein sequence ID" value="TYT25842.1"/>
    <property type="molecule type" value="Genomic_DNA"/>
</dbReference>
<reference evidence="1 2" key="1">
    <citation type="submission" date="2019-08" db="EMBL/GenBank/DDBJ databases">
        <title>Luteimonas viscosus sp. nov., isolated from soil of a sunflower field.</title>
        <authorList>
            <person name="Jianli Z."/>
            <person name="Ying Z."/>
        </authorList>
    </citation>
    <scope>NUCLEOTIDE SEQUENCE [LARGE SCALE GENOMIC DNA]</scope>
    <source>
        <strain evidence="1 2">XBU10</strain>
    </source>
</reference>
<accession>A0A5D4XSA8</accession>
<protein>
    <submittedName>
        <fullName evidence="1">DUF1203 domain-containing protein</fullName>
    </submittedName>
</protein>
<dbReference type="OrthoDB" id="5953307at2"/>
<sequence length="154" mass="17269">MTFRLSAIDPADHEALFALDDEALQRLGARRCIADREHGFPCRVSLEDAKVGEEVLLLSYEHQPHPPYRASGPIFIRRGAIRRDLPPGVVPPYVTTRLVSMRAYDAVHMLVHAAVHPGDDVARELVHMFGNEAVAYVHLHNARYGCFFCVAERA</sequence>
<evidence type="ECO:0000313" key="2">
    <source>
        <dbReference type="Proteomes" id="UP000324973"/>
    </source>
</evidence>
<gene>
    <name evidence="1" type="ORF">FZO89_06000</name>
</gene>
<name>A0A5D4XSA8_9GAMM</name>